<dbReference type="InterPro" id="IPR006158">
    <property type="entry name" value="Cobalamin-bd"/>
</dbReference>
<dbReference type="EMBL" id="CP029550">
    <property type="protein sequence ID" value="AWN39399.1"/>
    <property type="molecule type" value="Genomic_DNA"/>
</dbReference>
<dbReference type="SUPFAM" id="SSF52242">
    <property type="entry name" value="Cobalamin (vitamin B12)-binding domain"/>
    <property type="match status" value="1"/>
</dbReference>
<dbReference type="KEGG" id="mets:DK389_01080"/>
<dbReference type="PROSITE" id="PS51332">
    <property type="entry name" value="B12_BINDING"/>
    <property type="match status" value="1"/>
</dbReference>
<dbReference type="AlphaFoldDB" id="A0A2U8W018"/>
<dbReference type="GO" id="GO:0031419">
    <property type="term" value="F:cobalamin binding"/>
    <property type="evidence" value="ECO:0007669"/>
    <property type="project" value="InterPro"/>
</dbReference>
<evidence type="ECO:0000259" key="1">
    <source>
        <dbReference type="PROSITE" id="PS51332"/>
    </source>
</evidence>
<dbReference type="Proteomes" id="UP000245926">
    <property type="component" value="Chromosome"/>
</dbReference>
<dbReference type="RefSeq" id="WP_109886942.1">
    <property type="nucleotide sequence ID" value="NZ_CP029550.1"/>
</dbReference>
<dbReference type="Pfam" id="PF02310">
    <property type="entry name" value="B12-binding"/>
    <property type="match status" value="1"/>
</dbReference>
<sequence length="298" mass="32424">MDDVRRFGGRVAEVRLAREIAAACEGEGLAQSGRREPVLRANGHLARVVEAEIIPRLMLAHAPRLSSGRGYARPGRKPSEAEIATFSDLILAPPGVEVEARIESLIADGLSLESLLLDLLAPTARHLGALWEEDVCDFADLTVAMGRLQRIMHDLSLRYAEESFDPLRGRSILLSPCPGETHIFGLSMLERFFRDAGWDVVGTALDATENPLARASTEWFDVIGLSLHCEVHLPKLTEAVREIRRRSHNCDVRILVGGSIFVDNPGLASLVDADATAVDARAAVLVAESLLDLQARAC</sequence>
<gene>
    <name evidence="2" type="ORF">DK389_01080</name>
</gene>
<accession>A0A2U8W018</accession>
<reference evidence="3" key="1">
    <citation type="submission" date="2018-05" db="EMBL/GenBank/DDBJ databases">
        <title>Complete Genome Sequence of Methylobacterium sp. 17SD2-17.</title>
        <authorList>
            <person name="Srinivasan S."/>
        </authorList>
    </citation>
    <scope>NUCLEOTIDE SEQUENCE [LARGE SCALE GENOMIC DNA]</scope>
    <source>
        <strain evidence="3">17SD2-17</strain>
    </source>
</reference>
<evidence type="ECO:0000313" key="3">
    <source>
        <dbReference type="Proteomes" id="UP000245926"/>
    </source>
</evidence>
<keyword evidence="3" id="KW-1185">Reference proteome</keyword>
<evidence type="ECO:0000313" key="2">
    <source>
        <dbReference type="EMBL" id="AWN39399.1"/>
    </source>
</evidence>
<dbReference type="Gene3D" id="3.40.50.280">
    <property type="entry name" value="Cobalamin-binding domain"/>
    <property type="match status" value="1"/>
</dbReference>
<dbReference type="OrthoDB" id="5498228at2"/>
<dbReference type="GO" id="GO:0046872">
    <property type="term" value="F:metal ion binding"/>
    <property type="evidence" value="ECO:0007669"/>
    <property type="project" value="InterPro"/>
</dbReference>
<protein>
    <submittedName>
        <fullName evidence="2">Cobalamin-binding protein</fullName>
    </submittedName>
</protein>
<dbReference type="CDD" id="cd02065">
    <property type="entry name" value="B12-binding_like"/>
    <property type="match status" value="1"/>
</dbReference>
<feature type="domain" description="B12-binding" evidence="1">
    <location>
        <begin position="169"/>
        <end position="298"/>
    </location>
</feature>
<dbReference type="InterPro" id="IPR036724">
    <property type="entry name" value="Cobalamin-bd_sf"/>
</dbReference>
<organism evidence="2 3">
    <name type="scientific">Methylobacterium durans</name>
    <dbReference type="NCBI Taxonomy" id="2202825"/>
    <lineage>
        <taxon>Bacteria</taxon>
        <taxon>Pseudomonadati</taxon>
        <taxon>Pseudomonadota</taxon>
        <taxon>Alphaproteobacteria</taxon>
        <taxon>Hyphomicrobiales</taxon>
        <taxon>Methylobacteriaceae</taxon>
        <taxon>Methylobacterium</taxon>
    </lineage>
</organism>
<proteinExistence type="predicted"/>
<name>A0A2U8W018_9HYPH</name>